<protein>
    <submittedName>
        <fullName evidence="1">Uncharacterized protein</fullName>
    </submittedName>
</protein>
<proteinExistence type="predicted"/>
<organism evidence="1">
    <name type="scientific">Aspergillus flavus</name>
    <dbReference type="NCBI Taxonomy" id="5059"/>
    <lineage>
        <taxon>Eukaryota</taxon>
        <taxon>Fungi</taxon>
        <taxon>Dikarya</taxon>
        <taxon>Ascomycota</taxon>
        <taxon>Pezizomycotina</taxon>
        <taxon>Eurotiomycetes</taxon>
        <taxon>Eurotiomycetidae</taxon>
        <taxon>Eurotiales</taxon>
        <taxon>Aspergillaceae</taxon>
        <taxon>Aspergillus</taxon>
        <taxon>Aspergillus subgen. Circumdati</taxon>
    </lineage>
</organism>
<dbReference type="Proteomes" id="UP000325434">
    <property type="component" value="Unassembled WGS sequence"/>
</dbReference>
<dbReference type="AlphaFoldDB" id="A0A5N6GXM0"/>
<dbReference type="EMBL" id="ML734593">
    <property type="protein sequence ID" value="KAB8247076.1"/>
    <property type="molecule type" value="Genomic_DNA"/>
</dbReference>
<accession>A0A5N6GXM0</accession>
<sequence length="98" mass="11124">MLNGQCSLTPTLICRLKQLSCITWEEPSDFYLGRLVWSKYSTAIFAYKSECGTHEIDQIGYRVLVRLEREMVSDGCICTVILAPYVAFRSDLICSSSE</sequence>
<evidence type="ECO:0000313" key="1">
    <source>
        <dbReference type="EMBL" id="KAB8247076.1"/>
    </source>
</evidence>
<gene>
    <name evidence="1" type="ORF">BDV35DRAFT_352274</name>
</gene>
<name>A0A5N6GXM0_ASPFL</name>
<reference evidence="1" key="1">
    <citation type="submission" date="2019-04" db="EMBL/GenBank/DDBJ databases">
        <title>Friends and foes A comparative genomics study of 23 Aspergillus species from section Flavi.</title>
        <authorList>
            <consortium name="DOE Joint Genome Institute"/>
            <person name="Kjaerbolling I."/>
            <person name="Vesth T."/>
            <person name="Frisvad J.C."/>
            <person name="Nybo J.L."/>
            <person name="Theobald S."/>
            <person name="Kildgaard S."/>
            <person name="Isbrandt T."/>
            <person name="Kuo A."/>
            <person name="Sato A."/>
            <person name="Lyhne E.K."/>
            <person name="Kogle M.E."/>
            <person name="Wiebenga A."/>
            <person name="Kun R.S."/>
            <person name="Lubbers R.J."/>
            <person name="Makela M.R."/>
            <person name="Barry K."/>
            <person name="Chovatia M."/>
            <person name="Clum A."/>
            <person name="Daum C."/>
            <person name="Haridas S."/>
            <person name="He G."/>
            <person name="LaButti K."/>
            <person name="Lipzen A."/>
            <person name="Mondo S."/>
            <person name="Riley R."/>
            <person name="Salamov A."/>
            <person name="Simmons B.A."/>
            <person name="Magnuson J.K."/>
            <person name="Henrissat B."/>
            <person name="Mortensen U.H."/>
            <person name="Larsen T.O."/>
            <person name="Devries R.P."/>
            <person name="Grigoriev I.V."/>
            <person name="Machida M."/>
            <person name="Baker S.E."/>
            <person name="Andersen M.R."/>
        </authorList>
    </citation>
    <scope>NUCLEOTIDE SEQUENCE [LARGE SCALE GENOMIC DNA]</scope>
    <source>
        <strain evidence="1">CBS 121.62</strain>
    </source>
</reference>